<feature type="transmembrane region" description="Helical" evidence="2">
    <location>
        <begin position="6"/>
        <end position="26"/>
    </location>
</feature>
<dbReference type="Proteomes" id="UP000248790">
    <property type="component" value="Unassembled WGS sequence"/>
</dbReference>
<accession>A0A327WQL1</accession>
<feature type="region of interest" description="Disordered" evidence="1">
    <location>
        <begin position="49"/>
        <end position="76"/>
    </location>
</feature>
<keyword evidence="4" id="KW-1185">Reference proteome</keyword>
<keyword evidence="2" id="KW-0472">Membrane</keyword>
<sequence length="76" mass="8946">MDIYNSLVFWLVATTAISWLFSYLLWWDKENLKKELIILQKNITRVEGKIPAPESPQSLPGNARPRIPRDDEFDAW</sequence>
<evidence type="ECO:0000313" key="3">
    <source>
        <dbReference type="EMBL" id="RAJ94200.1"/>
    </source>
</evidence>
<name>A0A327WQL1_LARAB</name>
<keyword evidence="2" id="KW-1133">Transmembrane helix</keyword>
<dbReference type="AlphaFoldDB" id="A0A327WQL1"/>
<comment type="caution">
    <text evidence="3">The sequence shown here is derived from an EMBL/GenBank/DDBJ whole genome shotgun (WGS) entry which is preliminary data.</text>
</comment>
<evidence type="ECO:0000256" key="2">
    <source>
        <dbReference type="SAM" id="Phobius"/>
    </source>
</evidence>
<organism evidence="3 4">
    <name type="scientific">Larkinella arboricola</name>
    <dbReference type="NCBI Taxonomy" id="643671"/>
    <lineage>
        <taxon>Bacteria</taxon>
        <taxon>Pseudomonadati</taxon>
        <taxon>Bacteroidota</taxon>
        <taxon>Cytophagia</taxon>
        <taxon>Cytophagales</taxon>
        <taxon>Spirosomataceae</taxon>
        <taxon>Larkinella</taxon>
    </lineage>
</organism>
<evidence type="ECO:0000313" key="4">
    <source>
        <dbReference type="Proteomes" id="UP000248790"/>
    </source>
</evidence>
<dbReference type="EMBL" id="QLMC01000005">
    <property type="protein sequence ID" value="RAJ94200.1"/>
    <property type="molecule type" value="Genomic_DNA"/>
</dbReference>
<evidence type="ECO:0000256" key="1">
    <source>
        <dbReference type="SAM" id="MobiDB-lite"/>
    </source>
</evidence>
<protein>
    <submittedName>
        <fullName evidence="3">Uncharacterized protein</fullName>
    </submittedName>
</protein>
<keyword evidence="2" id="KW-0812">Transmembrane</keyword>
<gene>
    <name evidence="3" type="ORF">LX87_04085</name>
</gene>
<reference evidence="3 4" key="1">
    <citation type="submission" date="2018-06" db="EMBL/GenBank/DDBJ databases">
        <title>Genomic Encyclopedia of Archaeal and Bacterial Type Strains, Phase II (KMG-II): from individual species to whole genera.</title>
        <authorList>
            <person name="Goeker M."/>
        </authorList>
    </citation>
    <scope>NUCLEOTIDE SEQUENCE [LARGE SCALE GENOMIC DNA]</scope>
    <source>
        <strain evidence="3 4">DSM 21851</strain>
    </source>
</reference>
<proteinExistence type="predicted"/>